<organism evidence="2 3">
    <name type="scientific">Bosea spartocytisi</name>
    <dbReference type="NCBI Taxonomy" id="2773451"/>
    <lineage>
        <taxon>Bacteria</taxon>
        <taxon>Pseudomonadati</taxon>
        <taxon>Pseudomonadota</taxon>
        <taxon>Alphaproteobacteria</taxon>
        <taxon>Hyphomicrobiales</taxon>
        <taxon>Boseaceae</taxon>
        <taxon>Bosea</taxon>
    </lineage>
</organism>
<dbReference type="AlphaFoldDB" id="A0A927ECF3"/>
<evidence type="ECO:0000313" key="2">
    <source>
        <dbReference type="EMBL" id="MBD3846154.1"/>
    </source>
</evidence>
<dbReference type="Proteomes" id="UP000619295">
    <property type="component" value="Unassembled WGS sequence"/>
</dbReference>
<sequence length="344" mass="38278">MKVEIAKPAADRHPNLRAVKQVTLKDGPQVRKIAKITDIQDQHSGAFHHDTLSLKTYKMTKVACTFVQERSLSLEGGEITKLSDFLLTARGGDLPDRARSFLVLDAGRDAQTLRQLTELGDSAKLDALATLMRQAASTPGVLAKLAAKLSEDQSFLEKAATALNLEVYCKAVAELNGLIETSDREADFQRLLEANPWIFGSEYSAVLDRRRWTRDEQVDFLTRRTTSGVVELIEIKTPMPTQLLFVRDRSHNTLYPSAELSKVIAQCQNYLEKLDRQRDAILANDEVDVTKICAKVIIGRDGDAEQQAALRRLNGHLHRIQVITYDGLLAIARRVLAYLEGGSA</sequence>
<dbReference type="EMBL" id="JACXWY010000005">
    <property type="protein sequence ID" value="MBD3846154.1"/>
    <property type="molecule type" value="Genomic_DNA"/>
</dbReference>
<feature type="domain" description="Shedu protein SduA C-terminal" evidence="1">
    <location>
        <begin position="184"/>
        <end position="329"/>
    </location>
</feature>
<dbReference type="InterPro" id="IPR025359">
    <property type="entry name" value="SduA_C"/>
</dbReference>
<reference evidence="2" key="1">
    <citation type="submission" date="2020-09" db="EMBL/GenBank/DDBJ databases">
        <title>Bosea spartocytisi sp. nov. a root nodule endophyte of Spartocytisus supranubius in the high mountain ecosystem fo the Teide National Park (Canary Islands, Spain).</title>
        <authorList>
            <person name="Pulido-Suarez L."/>
            <person name="Peix A."/>
            <person name="Igual J.M."/>
            <person name="Socas-Perez N."/>
            <person name="Velazquez E."/>
            <person name="Flores-Felix J.D."/>
            <person name="Leon-Barrios M."/>
        </authorList>
    </citation>
    <scope>NUCLEOTIDE SEQUENCE</scope>
    <source>
        <strain evidence="2">SSUT16</strain>
    </source>
</reference>
<gene>
    <name evidence="2" type="ORF">IED13_10635</name>
</gene>
<protein>
    <submittedName>
        <fullName evidence="2">DUF4263 domain-containing protein</fullName>
    </submittedName>
</protein>
<name>A0A927ECF3_9HYPH</name>
<proteinExistence type="predicted"/>
<accession>A0A927ECF3</accession>
<evidence type="ECO:0000313" key="3">
    <source>
        <dbReference type="Proteomes" id="UP000619295"/>
    </source>
</evidence>
<dbReference type="RefSeq" id="WP_191124154.1">
    <property type="nucleotide sequence ID" value="NZ_JACXWY010000005.1"/>
</dbReference>
<dbReference type="Pfam" id="PF14082">
    <property type="entry name" value="SduA_C"/>
    <property type="match status" value="1"/>
</dbReference>
<keyword evidence="3" id="KW-1185">Reference proteome</keyword>
<comment type="caution">
    <text evidence="2">The sequence shown here is derived from an EMBL/GenBank/DDBJ whole genome shotgun (WGS) entry which is preliminary data.</text>
</comment>
<evidence type="ECO:0000259" key="1">
    <source>
        <dbReference type="Pfam" id="PF14082"/>
    </source>
</evidence>